<evidence type="ECO:0000259" key="2">
    <source>
        <dbReference type="Pfam" id="PF13842"/>
    </source>
</evidence>
<protein>
    <recommendedName>
        <fullName evidence="2">PiggyBac transposable element-derived protein 4 C-terminal zinc-finger domain-containing protein</fullName>
    </recommendedName>
</protein>
<proteinExistence type="predicted"/>
<dbReference type="InterPro" id="IPR032718">
    <property type="entry name" value="PGBD4_Znf_C"/>
</dbReference>
<gene>
    <name evidence="3" type="ORF">Q7C36_017078</name>
</gene>
<reference evidence="3" key="1">
    <citation type="submission" date="2023-08" db="EMBL/GenBank/DDBJ databases">
        <title>Pelteobagrus vachellii genome.</title>
        <authorList>
            <person name="Liu H."/>
        </authorList>
    </citation>
    <scope>NUCLEOTIDE SEQUENCE</scope>
    <source>
        <strain evidence="3">PRFRI_2022a</strain>
        <tissue evidence="3">Muscle</tissue>
    </source>
</reference>
<keyword evidence="4" id="KW-1185">Reference proteome</keyword>
<comment type="caution">
    <text evidence="3">The sequence shown here is derived from an EMBL/GenBank/DDBJ whole genome shotgun (WGS) entry which is preliminary data.</text>
</comment>
<feature type="compositionally biased region" description="Acidic residues" evidence="1">
    <location>
        <begin position="46"/>
        <end position="56"/>
    </location>
</feature>
<sequence length="209" mass="23027">MESSTAPSEPIDGLQESSDDYDNGNNLSHLEDKDSDEETLGLGESDSADESEDDEQLPPPVKPHKSAQSKSPPAWKTFEDADVTPPAIRFQPARPPGVQLNPANTCDHVPVPVAKLSTDVSQVASQGRRTCVVCRSQNSKKSGTPWKCRKCDVPLCLQLTRNCFEEWHKTVRSRIQTALLSRRLKKKKKGGKKTGCPFFFAIRFGSSSD</sequence>
<dbReference type="AlphaFoldDB" id="A0AA88S717"/>
<dbReference type="EMBL" id="JAVHJS010000018">
    <property type="protein sequence ID" value="KAK2829088.1"/>
    <property type="molecule type" value="Genomic_DNA"/>
</dbReference>
<dbReference type="Pfam" id="PF13842">
    <property type="entry name" value="zf-Tnp_2"/>
    <property type="match status" value="1"/>
</dbReference>
<dbReference type="Proteomes" id="UP001187315">
    <property type="component" value="Unassembled WGS sequence"/>
</dbReference>
<organism evidence="3 4">
    <name type="scientific">Tachysurus vachellii</name>
    <name type="common">Darkbarbel catfish</name>
    <name type="synonym">Pelteobagrus vachellii</name>
    <dbReference type="NCBI Taxonomy" id="175792"/>
    <lineage>
        <taxon>Eukaryota</taxon>
        <taxon>Metazoa</taxon>
        <taxon>Chordata</taxon>
        <taxon>Craniata</taxon>
        <taxon>Vertebrata</taxon>
        <taxon>Euteleostomi</taxon>
        <taxon>Actinopterygii</taxon>
        <taxon>Neopterygii</taxon>
        <taxon>Teleostei</taxon>
        <taxon>Ostariophysi</taxon>
        <taxon>Siluriformes</taxon>
        <taxon>Bagridae</taxon>
        <taxon>Tachysurus</taxon>
    </lineage>
</organism>
<evidence type="ECO:0000313" key="3">
    <source>
        <dbReference type="EMBL" id="KAK2829088.1"/>
    </source>
</evidence>
<feature type="domain" description="PiggyBac transposable element-derived protein 4 C-terminal zinc-finger" evidence="2">
    <location>
        <begin position="124"/>
        <end position="168"/>
    </location>
</feature>
<feature type="region of interest" description="Disordered" evidence="1">
    <location>
        <begin position="1"/>
        <end position="79"/>
    </location>
</feature>
<evidence type="ECO:0000313" key="4">
    <source>
        <dbReference type="Proteomes" id="UP001187315"/>
    </source>
</evidence>
<name>A0AA88S717_TACVA</name>
<evidence type="ECO:0000256" key="1">
    <source>
        <dbReference type="SAM" id="MobiDB-lite"/>
    </source>
</evidence>
<accession>A0AA88S717</accession>